<reference evidence="8 9" key="1">
    <citation type="submission" date="2019-02" db="EMBL/GenBank/DDBJ databases">
        <title>Paracoccus subflavus sp. nov., isolated from marine sediment of the Pacific Ocean.</title>
        <authorList>
            <person name="Zhang G."/>
        </authorList>
    </citation>
    <scope>NUCLEOTIDE SEQUENCE [LARGE SCALE GENOMIC DNA]</scope>
    <source>
        <strain evidence="8 9">GY0581</strain>
    </source>
</reference>
<dbReference type="PROSITE" id="PS51007">
    <property type="entry name" value="CYTC"/>
    <property type="match status" value="1"/>
</dbReference>
<dbReference type="EMBL" id="SISK01000001">
    <property type="protein sequence ID" value="TBN43677.1"/>
    <property type="molecule type" value="Genomic_DNA"/>
</dbReference>
<evidence type="ECO:0000256" key="2">
    <source>
        <dbReference type="ARBA" id="ARBA00022723"/>
    </source>
</evidence>
<keyword evidence="2 4" id="KW-0479">Metal-binding</keyword>
<evidence type="ECO:0000256" key="6">
    <source>
        <dbReference type="SAM" id="SignalP"/>
    </source>
</evidence>
<dbReference type="Gene3D" id="1.10.760.10">
    <property type="entry name" value="Cytochrome c-like domain"/>
    <property type="match status" value="1"/>
</dbReference>
<organism evidence="8 9">
    <name type="scientific">Paracoccus subflavus</name>
    <dbReference type="NCBI Taxonomy" id="2528244"/>
    <lineage>
        <taxon>Bacteria</taxon>
        <taxon>Pseudomonadati</taxon>
        <taxon>Pseudomonadota</taxon>
        <taxon>Alphaproteobacteria</taxon>
        <taxon>Rhodobacterales</taxon>
        <taxon>Paracoccaceae</taxon>
        <taxon>Paracoccus</taxon>
    </lineage>
</organism>
<dbReference type="RefSeq" id="WP_130989378.1">
    <property type="nucleotide sequence ID" value="NZ_SISK01000001.1"/>
</dbReference>
<keyword evidence="1 4" id="KW-0349">Heme</keyword>
<name>A0A4Q9G4P7_9RHOB</name>
<keyword evidence="6" id="KW-0732">Signal</keyword>
<dbReference type="InterPro" id="IPR051459">
    <property type="entry name" value="Cytochrome_c-type_DH"/>
</dbReference>
<dbReference type="Pfam" id="PF13442">
    <property type="entry name" value="Cytochrome_CBB3"/>
    <property type="match status" value="1"/>
</dbReference>
<dbReference type="AlphaFoldDB" id="A0A4Q9G4P7"/>
<dbReference type="PANTHER" id="PTHR35008">
    <property type="entry name" value="BLL4482 PROTEIN-RELATED"/>
    <property type="match status" value="1"/>
</dbReference>
<evidence type="ECO:0000256" key="5">
    <source>
        <dbReference type="SAM" id="MobiDB-lite"/>
    </source>
</evidence>
<evidence type="ECO:0000256" key="3">
    <source>
        <dbReference type="ARBA" id="ARBA00023004"/>
    </source>
</evidence>
<feature type="chain" id="PRO_5020683314" evidence="6">
    <location>
        <begin position="29"/>
        <end position="153"/>
    </location>
</feature>
<evidence type="ECO:0000313" key="9">
    <source>
        <dbReference type="Proteomes" id="UP000293520"/>
    </source>
</evidence>
<keyword evidence="9" id="KW-1185">Reference proteome</keyword>
<comment type="caution">
    <text evidence="8">The sequence shown here is derived from an EMBL/GenBank/DDBJ whole genome shotgun (WGS) entry which is preliminary data.</text>
</comment>
<dbReference type="InterPro" id="IPR009056">
    <property type="entry name" value="Cyt_c-like_dom"/>
</dbReference>
<feature type="signal peptide" evidence="6">
    <location>
        <begin position="1"/>
        <end position="28"/>
    </location>
</feature>
<evidence type="ECO:0000259" key="7">
    <source>
        <dbReference type="PROSITE" id="PS51007"/>
    </source>
</evidence>
<evidence type="ECO:0000256" key="4">
    <source>
        <dbReference type="PROSITE-ProRule" id="PRU00433"/>
    </source>
</evidence>
<accession>A0A4Q9G4P7</accession>
<protein>
    <submittedName>
        <fullName evidence="8">Cytochrome c</fullName>
    </submittedName>
</protein>
<evidence type="ECO:0000313" key="8">
    <source>
        <dbReference type="EMBL" id="TBN43677.1"/>
    </source>
</evidence>
<dbReference type="OrthoDB" id="9811281at2"/>
<dbReference type="GO" id="GO:0020037">
    <property type="term" value="F:heme binding"/>
    <property type="evidence" value="ECO:0007669"/>
    <property type="project" value="InterPro"/>
</dbReference>
<proteinExistence type="predicted"/>
<dbReference type="SUPFAM" id="SSF46626">
    <property type="entry name" value="Cytochrome c"/>
    <property type="match status" value="1"/>
</dbReference>
<feature type="domain" description="Cytochrome c" evidence="7">
    <location>
        <begin position="35"/>
        <end position="136"/>
    </location>
</feature>
<sequence>MTGPGPRPLRLFASAALLMGLLPQPAAAFLHAATAAAGSGRALYVEYCAACHGAELEGQPDWRSPDANGLYPAPPHDETGHTWHHDDAMLTDYIARGGQAVLDDMGVTFDSGMPGFGSVLDAREIKAVLDYIKSTWPERIQALQAQRSAAGAE</sequence>
<dbReference type="InterPro" id="IPR036909">
    <property type="entry name" value="Cyt_c-like_dom_sf"/>
</dbReference>
<dbReference type="GO" id="GO:0046872">
    <property type="term" value="F:metal ion binding"/>
    <property type="evidence" value="ECO:0007669"/>
    <property type="project" value="UniProtKB-KW"/>
</dbReference>
<feature type="region of interest" description="Disordered" evidence="5">
    <location>
        <begin position="63"/>
        <end position="82"/>
    </location>
</feature>
<keyword evidence="3 4" id="KW-0408">Iron</keyword>
<evidence type="ECO:0000256" key="1">
    <source>
        <dbReference type="ARBA" id="ARBA00022617"/>
    </source>
</evidence>
<dbReference type="PANTHER" id="PTHR35008:SF4">
    <property type="entry name" value="BLL4482 PROTEIN"/>
    <property type="match status" value="1"/>
</dbReference>
<dbReference type="Proteomes" id="UP000293520">
    <property type="component" value="Unassembled WGS sequence"/>
</dbReference>
<dbReference type="GO" id="GO:0009055">
    <property type="term" value="F:electron transfer activity"/>
    <property type="evidence" value="ECO:0007669"/>
    <property type="project" value="InterPro"/>
</dbReference>
<gene>
    <name evidence="8" type="ORF">EYE42_00605</name>
</gene>